<dbReference type="GO" id="GO:0005730">
    <property type="term" value="C:nucleolus"/>
    <property type="evidence" value="ECO:0007669"/>
    <property type="project" value="UniProtKB-SubCell"/>
</dbReference>
<reference evidence="4 5" key="1">
    <citation type="submission" date="2024-01" db="EMBL/GenBank/DDBJ databases">
        <title>The complete chloroplast genome sequence of Lithospermum erythrorhizon: insights into the phylogenetic relationship among Boraginaceae species and the maternal lineages of purple gromwells.</title>
        <authorList>
            <person name="Okada T."/>
            <person name="Watanabe K."/>
        </authorList>
    </citation>
    <scope>NUCLEOTIDE SEQUENCE [LARGE SCALE GENOMIC DNA]</scope>
</reference>
<dbReference type="Proteomes" id="UP001454036">
    <property type="component" value="Unassembled WGS sequence"/>
</dbReference>
<accession>A0AAV3QG72</accession>
<organism evidence="4 5">
    <name type="scientific">Lithospermum erythrorhizon</name>
    <name type="common">Purple gromwell</name>
    <name type="synonym">Lithospermum officinale var. erythrorhizon</name>
    <dbReference type="NCBI Taxonomy" id="34254"/>
    <lineage>
        <taxon>Eukaryota</taxon>
        <taxon>Viridiplantae</taxon>
        <taxon>Streptophyta</taxon>
        <taxon>Embryophyta</taxon>
        <taxon>Tracheophyta</taxon>
        <taxon>Spermatophyta</taxon>
        <taxon>Magnoliopsida</taxon>
        <taxon>eudicotyledons</taxon>
        <taxon>Gunneridae</taxon>
        <taxon>Pentapetalae</taxon>
        <taxon>asterids</taxon>
        <taxon>lamiids</taxon>
        <taxon>Boraginales</taxon>
        <taxon>Boraginaceae</taxon>
        <taxon>Boraginoideae</taxon>
        <taxon>Lithospermeae</taxon>
        <taxon>Lithospermum</taxon>
    </lineage>
</organism>
<comment type="subcellular location">
    <subcellularLocation>
        <location evidence="1">Nucleus</location>
        <location evidence="1">Nucleolus</location>
    </subcellularLocation>
</comment>
<name>A0AAV3QG72_LITER</name>
<gene>
    <name evidence="4" type="ORF">LIER_19041</name>
</gene>
<dbReference type="PANTHER" id="PTHR31109:SF2">
    <property type="entry name" value="RIBOSOME BIOGENESIS PROTEIN SLX9 HOMOLOG"/>
    <property type="match status" value="1"/>
</dbReference>
<dbReference type="GO" id="GO:0000462">
    <property type="term" value="P:maturation of SSU-rRNA from tricistronic rRNA transcript (SSU-rRNA, 5.8S rRNA, LSU-rRNA)"/>
    <property type="evidence" value="ECO:0007669"/>
    <property type="project" value="InterPro"/>
</dbReference>
<dbReference type="EMBL" id="BAABME010004650">
    <property type="protein sequence ID" value="GAA0163084.1"/>
    <property type="molecule type" value="Genomic_DNA"/>
</dbReference>
<evidence type="ECO:0000313" key="4">
    <source>
        <dbReference type="EMBL" id="GAA0163084.1"/>
    </source>
</evidence>
<evidence type="ECO:0000256" key="2">
    <source>
        <dbReference type="ARBA" id="ARBA00011022"/>
    </source>
</evidence>
<evidence type="ECO:0000313" key="5">
    <source>
        <dbReference type="Proteomes" id="UP001454036"/>
    </source>
</evidence>
<comment type="caution">
    <text evidence="4">The sequence shown here is derived from an EMBL/GenBank/DDBJ whole genome shotgun (WGS) entry which is preliminary data.</text>
</comment>
<dbReference type="Pfam" id="PF15341">
    <property type="entry name" value="SLX9"/>
    <property type="match status" value="1"/>
</dbReference>
<protein>
    <recommendedName>
        <fullName evidence="6">Ribosome biogenesis protein slx9-like</fullName>
    </recommendedName>
</protein>
<evidence type="ECO:0000256" key="1">
    <source>
        <dbReference type="ARBA" id="ARBA00004604"/>
    </source>
</evidence>
<proteinExistence type="inferred from homology"/>
<dbReference type="GO" id="GO:0030686">
    <property type="term" value="C:90S preribosome"/>
    <property type="evidence" value="ECO:0007669"/>
    <property type="project" value="InterPro"/>
</dbReference>
<dbReference type="PANTHER" id="PTHR31109">
    <property type="entry name" value="PROTEIN FAM207A"/>
    <property type="match status" value="1"/>
</dbReference>
<dbReference type="InterPro" id="IPR028160">
    <property type="entry name" value="Slx9-like"/>
</dbReference>
<sequence>MGKPSKRSKEDAETKAERKFEKKLQFYSKIKETIASLNVEKSIKKKKRRSRLKAYDLSALADNLPDLKPPKEAKFKLNSKTRQSLVLREANQFNAVIIHPAFQSNPMEAIYRHLLSTQPQDEIKRKNSKSSSMET</sequence>
<dbReference type="AlphaFoldDB" id="A0AAV3QG72"/>
<comment type="similarity">
    <text evidence="2">Belongs to the SLX9 family.</text>
</comment>
<evidence type="ECO:0000256" key="3">
    <source>
        <dbReference type="ARBA" id="ARBA00023242"/>
    </source>
</evidence>
<evidence type="ECO:0008006" key="6">
    <source>
        <dbReference type="Google" id="ProtNLM"/>
    </source>
</evidence>
<dbReference type="GO" id="GO:0030688">
    <property type="term" value="C:preribosome, small subunit precursor"/>
    <property type="evidence" value="ECO:0007669"/>
    <property type="project" value="InterPro"/>
</dbReference>
<keyword evidence="3" id="KW-0539">Nucleus</keyword>
<keyword evidence="5" id="KW-1185">Reference proteome</keyword>